<evidence type="ECO:0000313" key="3">
    <source>
        <dbReference type="Proteomes" id="UP000317648"/>
    </source>
</evidence>
<evidence type="ECO:0008006" key="4">
    <source>
        <dbReference type="Google" id="ProtNLM"/>
    </source>
</evidence>
<reference evidence="2 3" key="1">
    <citation type="submission" date="2019-02" db="EMBL/GenBank/DDBJ databases">
        <title>Deep-cultivation of Planctomycetes and their phenomic and genomic characterization uncovers novel biology.</title>
        <authorList>
            <person name="Wiegand S."/>
            <person name="Jogler M."/>
            <person name="Boedeker C."/>
            <person name="Pinto D."/>
            <person name="Vollmers J."/>
            <person name="Rivas-Marin E."/>
            <person name="Kohn T."/>
            <person name="Peeters S.H."/>
            <person name="Heuer A."/>
            <person name="Rast P."/>
            <person name="Oberbeckmann S."/>
            <person name="Bunk B."/>
            <person name="Jeske O."/>
            <person name="Meyerdierks A."/>
            <person name="Storesund J.E."/>
            <person name="Kallscheuer N."/>
            <person name="Luecker S."/>
            <person name="Lage O.M."/>
            <person name="Pohl T."/>
            <person name="Merkel B.J."/>
            <person name="Hornburger P."/>
            <person name="Mueller R.-W."/>
            <person name="Bruemmer F."/>
            <person name="Labrenz M."/>
            <person name="Spormann A.M."/>
            <person name="Op den Camp H."/>
            <person name="Overmann J."/>
            <person name="Amann R."/>
            <person name="Jetten M.S.M."/>
            <person name="Mascher T."/>
            <person name="Medema M.H."/>
            <person name="Devos D.P."/>
            <person name="Kaster A.-K."/>
            <person name="Ovreas L."/>
            <person name="Rohde M."/>
            <person name="Galperin M.Y."/>
            <person name="Jogler C."/>
        </authorList>
    </citation>
    <scope>NUCLEOTIDE SEQUENCE [LARGE SCALE GENOMIC DNA]</scope>
    <source>
        <strain evidence="2 3">Pla85_3_4</strain>
    </source>
</reference>
<keyword evidence="1" id="KW-0472">Membrane</keyword>
<evidence type="ECO:0000256" key="1">
    <source>
        <dbReference type="SAM" id="Phobius"/>
    </source>
</evidence>
<gene>
    <name evidence="2" type="ORF">Pla8534_24430</name>
</gene>
<dbReference type="Gene3D" id="3.30.1390.10">
    <property type="match status" value="1"/>
</dbReference>
<organism evidence="2 3">
    <name type="scientific">Lignipirellula cremea</name>
    <dbReference type="NCBI Taxonomy" id="2528010"/>
    <lineage>
        <taxon>Bacteria</taxon>
        <taxon>Pseudomonadati</taxon>
        <taxon>Planctomycetota</taxon>
        <taxon>Planctomycetia</taxon>
        <taxon>Pirellulales</taxon>
        <taxon>Pirellulaceae</taxon>
        <taxon>Lignipirellula</taxon>
    </lineage>
</organism>
<keyword evidence="1" id="KW-1133">Transmembrane helix</keyword>
<evidence type="ECO:0000313" key="2">
    <source>
        <dbReference type="EMBL" id="QDU94650.1"/>
    </source>
</evidence>
<keyword evidence="1" id="KW-0812">Transmembrane</keyword>
<proteinExistence type="predicted"/>
<dbReference type="InterPro" id="IPR014719">
    <property type="entry name" value="Ribosomal_bL12_C/ClpS-like"/>
</dbReference>
<accession>A0A518DS27</accession>
<dbReference type="Proteomes" id="UP000317648">
    <property type="component" value="Chromosome"/>
</dbReference>
<name>A0A518DS27_9BACT</name>
<dbReference type="AlphaFoldDB" id="A0A518DS27"/>
<sequence>MAESLTIFGMSTCPRCQQPLPFDLPHCPQCDAPLPSSVPSGLEQRVREMMEKQGKLHAVKLYRDETGASLLEAKNAVDRLAEGKSSFASEANSTEGNAADPSPGDSCEAEVLRLLAAGKGIGAIRHYRQQKGVGLHQARLAVDVIAKRHGVAPPVGSTPGILVFAFLAALAVTAIAGALWLLFG</sequence>
<keyword evidence="3" id="KW-1185">Reference proteome</keyword>
<dbReference type="KEGG" id="lcre:Pla8534_24430"/>
<protein>
    <recommendedName>
        <fullName evidence="4">50S ribosomal protein L7/L12</fullName>
    </recommendedName>
</protein>
<feature type="transmembrane region" description="Helical" evidence="1">
    <location>
        <begin position="161"/>
        <end position="183"/>
    </location>
</feature>
<dbReference type="EMBL" id="CP036433">
    <property type="protein sequence ID" value="QDU94650.1"/>
    <property type="molecule type" value="Genomic_DNA"/>
</dbReference>